<evidence type="ECO:0000313" key="10">
    <source>
        <dbReference type="Proteomes" id="UP000270924"/>
    </source>
</evidence>
<evidence type="ECO:0000256" key="1">
    <source>
        <dbReference type="ARBA" id="ARBA00004502"/>
    </source>
</evidence>
<dbReference type="FunCoup" id="A0A3P7E1P3">
    <property type="interactions" value="1876"/>
</dbReference>
<dbReference type="AlphaFoldDB" id="A0A3P7E1P3"/>
<organism evidence="9 10">
    <name type="scientific">Wuchereria bancrofti</name>
    <dbReference type="NCBI Taxonomy" id="6293"/>
    <lineage>
        <taxon>Eukaryota</taxon>
        <taxon>Metazoa</taxon>
        <taxon>Ecdysozoa</taxon>
        <taxon>Nematoda</taxon>
        <taxon>Chromadorea</taxon>
        <taxon>Rhabditida</taxon>
        <taxon>Spirurina</taxon>
        <taxon>Spiruromorpha</taxon>
        <taxon>Filarioidea</taxon>
        <taxon>Onchocercidae</taxon>
        <taxon>Wuchereria</taxon>
    </lineage>
</organism>
<dbReference type="Proteomes" id="UP000270924">
    <property type="component" value="Unassembled WGS sequence"/>
</dbReference>
<dbReference type="InParanoid" id="A0A3P7E1P3"/>
<evidence type="ECO:0000256" key="4">
    <source>
        <dbReference type="ARBA" id="ARBA00022677"/>
    </source>
</evidence>
<comment type="similarity">
    <text evidence="2">Belongs to the AB hydrolase superfamily. LDAH family.</text>
</comment>
<name>A0A3P7E1P3_WUCBA</name>
<protein>
    <recommendedName>
        <fullName evidence="3">Lipid droplet-associated hydrolase</fullName>
        <ecNumber evidence="7">3.1.1.13</ecNumber>
    </recommendedName>
    <alternativeName>
        <fullName evidence="6">Lipid droplet-associated serine hydrolase</fullName>
    </alternativeName>
</protein>
<dbReference type="InterPro" id="IPR029058">
    <property type="entry name" value="AB_hydrolase_fold"/>
</dbReference>
<dbReference type="SUPFAM" id="SSF53474">
    <property type="entry name" value="alpha/beta-Hydrolases"/>
    <property type="match status" value="1"/>
</dbReference>
<evidence type="ECO:0000256" key="5">
    <source>
        <dbReference type="ARBA" id="ARBA00022801"/>
    </source>
</evidence>
<evidence type="ECO:0000256" key="3">
    <source>
        <dbReference type="ARBA" id="ARBA00019242"/>
    </source>
</evidence>
<evidence type="ECO:0000313" key="9">
    <source>
        <dbReference type="EMBL" id="VDM09739.1"/>
    </source>
</evidence>
<evidence type="ECO:0000256" key="2">
    <source>
        <dbReference type="ARBA" id="ARBA00008300"/>
    </source>
</evidence>
<comment type="subcellular location">
    <subcellularLocation>
        <location evidence="1">Lipid droplet</location>
    </subcellularLocation>
</comment>
<accession>A0A3P7E1P3</accession>
<keyword evidence="5" id="KW-0378">Hydrolase</keyword>
<gene>
    <name evidence="9" type="ORF">WBA_LOCUS3125</name>
</gene>
<proteinExistence type="inferred from homology"/>
<evidence type="ECO:0000256" key="6">
    <source>
        <dbReference type="ARBA" id="ARBA00031924"/>
    </source>
</evidence>
<keyword evidence="4" id="KW-0551">Lipid droplet</keyword>
<dbReference type="EMBL" id="UYWW01000994">
    <property type="protein sequence ID" value="VDM09739.1"/>
    <property type="molecule type" value="Genomic_DNA"/>
</dbReference>
<dbReference type="PANTHER" id="PTHR13390:SF0">
    <property type="entry name" value="LIPID DROPLET-ASSOCIATED HYDROLASE"/>
    <property type="match status" value="1"/>
</dbReference>
<dbReference type="GO" id="GO:0019915">
    <property type="term" value="P:lipid storage"/>
    <property type="evidence" value="ECO:0007669"/>
    <property type="project" value="InterPro"/>
</dbReference>
<dbReference type="EC" id="3.1.1.13" evidence="7"/>
<evidence type="ECO:0000256" key="7">
    <source>
        <dbReference type="ARBA" id="ARBA00039150"/>
    </source>
</evidence>
<dbReference type="Gene3D" id="3.40.50.1820">
    <property type="entry name" value="alpha/beta hydrolase"/>
    <property type="match status" value="1"/>
</dbReference>
<keyword evidence="10" id="KW-1185">Reference proteome</keyword>
<comment type="catalytic activity">
    <reaction evidence="8">
        <text>a cholesterol ester + H2O = cholesterol + a fatty acid + H(+)</text>
        <dbReference type="Rhea" id="RHEA:36403"/>
        <dbReference type="ChEBI" id="CHEBI:15377"/>
        <dbReference type="ChEBI" id="CHEBI:15378"/>
        <dbReference type="ChEBI" id="CHEBI:16113"/>
        <dbReference type="ChEBI" id="CHEBI:17002"/>
        <dbReference type="ChEBI" id="CHEBI:28868"/>
        <dbReference type="EC" id="3.1.1.13"/>
    </reaction>
    <physiologicalReaction direction="left-to-right" evidence="8">
        <dbReference type="Rhea" id="RHEA:36404"/>
    </physiologicalReaction>
</comment>
<dbReference type="GO" id="GO:0005811">
    <property type="term" value="C:lipid droplet"/>
    <property type="evidence" value="ECO:0007669"/>
    <property type="project" value="UniProtKB-SubCell"/>
</dbReference>
<dbReference type="PANTHER" id="PTHR13390">
    <property type="entry name" value="LIPASE"/>
    <property type="match status" value="1"/>
</dbReference>
<sequence>MEEIQRMVTWLPVLGRFTRVSFMGTGLKDDPTTLLSGFTGLIILMIPGNPGNEQFYAHFGQTILSKISRIMRISKENSLFCTISHLNHVPLPEKYSEMSICSYSGTIFHYFYRVSLVDQIKYKFNFCIHYLPKTAKFILIGHSIGSYLMLRILPDLLRHKFNVIRCIALFPTIEHMAESPNGERLLPWLKKCRNWDGFVQIMLSWLRYLPDSVKEHICTFFMGNRCRYFPPCILQSAVEIVDVNVIRNIIFMAMDELIAVSNLDESLLYHSNRCRFLYGTVDQWCPLRYALEMQKRLGNDLVIIDDKKCEHAFVLNHGELVANEVVKWISECYD</sequence>
<dbReference type="OMA" id="WVPVSYY"/>
<dbReference type="GO" id="GO:0004771">
    <property type="term" value="F:sterol ester esterase activity"/>
    <property type="evidence" value="ECO:0007669"/>
    <property type="project" value="UniProtKB-EC"/>
</dbReference>
<dbReference type="OrthoDB" id="448051at2759"/>
<dbReference type="Pfam" id="PF10230">
    <property type="entry name" value="LIDHydrolase"/>
    <property type="match status" value="1"/>
</dbReference>
<reference evidence="9 10" key="1">
    <citation type="submission" date="2018-11" db="EMBL/GenBank/DDBJ databases">
        <authorList>
            <consortium name="Pathogen Informatics"/>
        </authorList>
    </citation>
    <scope>NUCLEOTIDE SEQUENCE [LARGE SCALE GENOMIC DNA]</scope>
</reference>
<evidence type="ECO:0000256" key="8">
    <source>
        <dbReference type="ARBA" id="ARBA00049527"/>
    </source>
</evidence>
<dbReference type="InterPro" id="IPR019363">
    <property type="entry name" value="LDAH"/>
</dbReference>